<dbReference type="PaxDb" id="2903-EOD03831"/>
<dbReference type="Proteomes" id="UP000013827">
    <property type="component" value="Unassembled WGS sequence"/>
</dbReference>
<dbReference type="EnsemblProtists" id="EOD03831">
    <property type="protein sequence ID" value="EOD03831"/>
    <property type="gene ID" value="EMIHUDRAFT_460887"/>
</dbReference>
<evidence type="ECO:0000313" key="2">
    <source>
        <dbReference type="EnsemblProtists" id="EOD03831"/>
    </source>
</evidence>
<proteinExistence type="predicted"/>
<sequence length="105" mass="10926">MESLRVGVGAHPSLKNERSCGFGSDEALAARVRTPLLLLSAGNDPPNVQPGGAVARALAASGGHARAFPTMDHGWVTRGDVDDGAVAAEVERALEETLAFLREHV</sequence>
<dbReference type="GeneID" id="17249981"/>
<dbReference type="eggNOG" id="ENOG502S9K9">
    <property type="taxonomic scope" value="Eukaryota"/>
</dbReference>
<keyword evidence="3" id="KW-1185">Reference proteome</keyword>
<evidence type="ECO:0000313" key="3">
    <source>
        <dbReference type="Proteomes" id="UP000013827"/>
    </source>
</evidence>
<dbReference type="Gene3D" id="3.40.50.1820">
    <property type="entry name" value="alpha/beta hydrolase"/>
    <property type="match status" value="1"/>
</dbReference>
<organism evidence="2 3">
    <name type="scientific">Emiliania huxleyi (strain CCMP1516)</name>
    <dbReference type="NCBI Taxonomy" id="280463"/>
    <lineage>
        <taxon>Eukaryota</taxon>
        <taxon>Haptista</taxon>
        <taxon>Haptophyta</taxon>
        <taxon>Prymnesiophyceae</taxon>
        <taxon>Isochrysidales</taxon>
        <taxon>Noelaerhabdaceae</taxon>
        <taxon>Emiliania</taxon>
    </lineage>
</organism>
<accession>A0A0D3HXU6</accession>
<dbReference type="InterPro" id="IPR029058">
    <property type="entry name" value="AB_hydrolase_fold"/>
</dbReference>
<dbReference type="HOGENOM" id="CLU_2241700_0_0_1"/>
<name>A0A0D3HXU6_EMIH1</name>
<evidence type="ECO:0008006" key="4">
    <source>
        <dbReference type="Google" id="ProtNLM"/>
    </source>
</evidence>
<reference evidence="2" key="2">
    <citation type="submission" date="2024-10" db="UniProtKB">
        <authorList>
            <consortium name="EnsemblProtists"/>
        </authorList>
    </citation>
    <scope>IDENTIFICATION</scope>
</reference>
<protein>
    <recommendedName>
        <fullName evidence="4">Dienelactone hydrolase domain-containing protein</fullName>
    </recommendedName>
</protein>
<feature type="region of interest" description="Disordered" evidence="1">
    <location>
        <begin position="1"/>
        <end position="20"/>
    </location>
</feature>
<dbReference type="RefSeq" id="XP_005756260.1">
    <property type="nucleotide sequence ID" value="XM_005756203.1"/>
</dbReference>
<evidence type="ECO:0000256" key="1">
    <source>
        <dbReference type="SAM" id="MobiDB-lite"/>
    </source>
</evidence>
<reference evidence="3" key="1">
    <citation type="journal article" date="2013" name="Nature">
        <title>Pan genome of the phytoplankton Emiliania underpins its global distribution.</title>
        <authorList>
            <person name="Read B.A."/>
            <person name="Kegel J."/>
            <person name="Klute M.J."/>
            <person name="Kuo A."/>
            <person name="Lefebvre S.C."/>
            <person name="Maumus F."/>
            <person name="Mayer C."/>
            <person name="Miller J."/>
            <person name="Monier A."/>
            <person name="Salamov A."/>
            <person name="Young J."/>
            <person name="Aguilar M."/>
            <person name="Claverie J.M."/>
            <person name="Frickenhaus S."/>
            <person name="Gonzalez K."/>
            <person name="Herman E.K."/>
            <person name="Lin Y.C."/>
            <person name="Napier J."/>
            <person name="Ogata H."/>
            <person name="Sarno A.F."/>
            <person name="Shmutz J."/>
            <person name="Schroeder D."/>
            <person name="de Vargas C."/>
            <person name="Verret F."/>
            <person name="von Dassow P."/>
            <person name="Valentin K."/>
            <person name="Van de Peer Y."/>
            <person name="Wheeler G."/>
            <person name="Dacks J.B."/>
            <person name="Delwiche C.F."/>
            <person name="Dyhrman S.T."/>
            <person name="Glockner G."/>
            <person name="John U."/>
            <person name="Richards T."/>
            <person name="Worden A.Z."/>
            <person name="Zhang X."/>
            <person name="Grigoriev I.V."/>
            <person name="Allen A.E."/>
            <person name="Bidle K."/>
            <person name="Borodovsky M."/>
            <person name="Bowler C."/>
            <person name="Brownlee C."/>
            <person name="Cock J.M."/>
            <person name="Elias M."/>
            <person name="Gladyshev V.N."/>
            <person name="Groth M."/>
            <person name="Guda C."/>
            <person name="Hadaegh A."/>
            <person name="Iglesias-Rodriguez M.D."/>
            <person name="Jenkins J."/>
            <person name="Jones B.M."/>
            <person name="Lawson T."/>
            <person name="Leese F."/>
            <person name="Lindquist E."/>
            <person name="Lobanov A."/>
            <person name="Lomsadze A."/>
            <person name="Malik S.B."/>
            <person name="Marsh M.E."/>
            <person name="Mackinder L."/>
            <person name="Mock T."/>
            <person name="Mueller-Roeber B."/>
            <person name="Pagarete A."/>
            <person name="Parker M."/>
            <person name="Probert I."/>
            <person name="Quesneville H."/>
            <person name="Raines C."/>
            <person name="Rensing S.A."/>
            <person name="Riano-Pachon D.M."/>
            <person name="Richier S."/>
            <person name="Rokitta S."/>
            <person name="Shiraiwa Y."/>
            <person name="Soanes D.M."/>
            <person name="van der Giezen M."/>
            <person name="Wahlund T.M."/>
            <person name="Williams B."/>
            <person name="Wilson W."/>
            <person name="Wolfe G."/>
            <person name="Wurch L.L."/>
        </authorList>
    </citation>
    <scope>NUCLEOTIDE SEQUENCE</scope>
</reference>
<dbReference type="AlphaFoldDB" id="A0A0D3HXU6"/>
<dbReference type="KEGG" id="ehx:EMIHUDRAFT_460887"/>